<keyword evidence="3 7" id="KW-0812">Transmembrane</keyword>
<evidence type="ECO:0000256" key="3">
    <source>
        <dbReference type="ARBA" id="ARBA00022692"/>
    </source>
</evidence>
<dbReference type="Proteomes" id="UP001612928">
    <property type="component" value="Unassembled WGS sequence"/>
</dbReference>
<feature type="domain" description="ABC3 transporter permease C-terminal" evidence="8">
    <location>
        <begin position="274"/>
        <end position="391"/>
    </location>
</feature>
<evidence type="ECO:0000313" key="9">
    <source>
        <dbReference type="EMBL" id="MFI7443612.1"/>
    </source>
</evidence>
<keyword evidence="4 7" id="KW-1133">Transmembrane helix</keyword>
<protein>
    <submittedName>
        <fullName evidence="9">FtsX-like permease family protein</fullName>
    </submittedName>
</protein>
<name>A0ABW8A9Z6_9ACTN</name>
<feature type="transmembrane region" description="Helical" evidence="7">
    <location>
        <begin position="432"/>
        <end position="461"/>
    </location>
</feature>
<organism evidence="9 10">
    <name type="scientific">Nonomuraea indica</name>
    <dbReference type="NCBI Taxonomy" id="1581193"/>
    <lineage>
        <taxon>Bacteria</taxon>
        <taxon>Bacillati</taxon>
        <taxon>Actinomycetota</taxon>
        <taxon>Actinomycetes</taxon>
        <taxon>Streptosporangiales</taxon>
        <taxon>Streptosporangiaceae</taxon>
        <taxon>Nonomuraea</taxon>
    </lineage>
</organism>
<dbReference type="PANTHER" id="PTHR30572">
    <property type="entry name" value="MEMBRANE COMPONENT OF TRANSPORTER-RELATED"/>
    <property type="match status" value="1"/>
</dbReference>
<feature type="transmembrane region" description="Helical" evidence="7">
    <location>
        <begin position="21"/>
        <end position="42"/>
    </location>
</feature>
<keyword evidence="2" id="KW-1003">Cell membrane</keyword>
<evidence type="ECO:0000256" key="5">
    <source>
        <dbReference type="ARBA" id="ARBA00023136"/>
    </source>
</evidence>
<feature type="transmembrane region" description="Helical" evidence="7">
    <location>
        <begin position="270"/>
        <end position="293"/>
    </location>
</feature>
<keyword evidence="10" id="KW-1185">Reference proteome</keyword>
<evidence type="ECO:0000313" key="10">
    <source>
        <dbReference type="Proteomes" id="UP001612928"/>
    </source>
</evidence>
<evidence type="ECO:0000256" key="6">
    <source>
        <dbReference type="ARBA" id="ARBA00038076"/>
    </source>
</evidence>
<feature type="transmembrane region" description="Helical" evidence="7">
    <location>
        <begin position="777"/>
        <end position="805"/>
    </location>
</feature>
<evidence type="ECO:0000256" key="1">
    <source>
        <dbReference type="ARBA" id="ARBA00004651"/>
    </source>
</evidence>
<comment type="subcellular location">
    <subcellularLocation>
        <location evidence="1">Cell membrane</location>
        <topology evidence="1">Multi-pass membrane protein</topology>
    </subcellularLocation>
</comment>
<dbReference type="RefSeq" id="WP_397023778.1">
    <property type="nucleotide sequence ID" value="NZ_JBITMB010000006.1"/>
</dbReference>
<feature type="transmembrane region" description="Helical" evidence="7">
    <location>
        <begin position="482"/>
        <end position="503"/>
    </location>
</feature>
<dbReference type="InterPro" id="IPR003838">
    <property type="entry name" value="ABC3_permease_C"/>
</dbReference>
<comment type="caution">
    <text evidence="9">The sequence shown here is derived from an EMBL/GenBank/DDBJ whole genome shotgun (WGS) entry which is preliminary data.</text>
</comment>
<evidence type="ECO:0000256" key="4">
    <source>
        <dbReference type="ARBA" id="ARBA00022989"/>
    </source>
</evidence>
<comment type="similarity">
    <text evidence="6">Belongs to the ABC-4 integral membrane protein family.</text>
</comment>
<evidence type="ECO:0000256" key="7">
    <source>
        <dbReference type="SAM" id="Phobius"/>
    </source>
</evidence>
<feature type="transmembrane region" description="Helical" evidence="7">
    <location>
        <begin position="322"/>
        <end position="344"/>
    </location>
</feature>
<accession>A0ABW8A9Z6</accession>
<dbReference type="EMBL" id="JBITMB010000006">
    <property type="protein sequence ID" value="MFI7443612.1"/>
    <property type="molecule type" value="Genomic_DNA"/>
</dbReference>
<reference evidence="9 10" key="1">
    <citation type="submission" date="2024-10" db="EMBL/GenBank/DDBJ databases">
        <title>The Natural Products Discovery Center: Release of the First 8490 Sequenced Strains for Exploring Actinobacteria Biosynthetic Diversity.</title>
        <authorList>
            <person name="Kalkreuter E."/>
            <person name="Kautsar S.A."/>
            <person name="Yang D."/>
            <person name="Bader C.D."/>
            <person name="Teijaro C.N."/>
            <person name="Fluegel L."/>
            <person name="Davis C.M."/>
            <person name="Simpson J.R."/>
            <person name="Lauterbach L."/>
            <person name="Steele A.D."/>
            <person name="Gui C."/>
            <person name="Meng S."/>
            <person name="Li G."/>
            <person name="Viehrig K."/>
            <person name="Ye F."/>
            <person name="Su P."/>
            <person name="Kiefer A.F."/>
            <person name="Nichols A."/>
            <person name="Cepeda A.J."/>
            <person name="Yan W."/>
            <person name="Fan B."/>
            <person name="Jiang Y."/>
            <person name="Adhikari A."/>
            <person name="Zheng C.-J."/>
            <person name="Schuster L."/>
            <person name="Cowan T.M."/>
            <person name="Smanski M.J."/>
            <person name="Chevrette M.G."/>
            <person name="De Carvalho L.P.S."/>
            <person name="Shen B."/>
        </authorList>
    </citation>
    <scope>NUCLEOTIDE SEQUENCE [LARGE SCALE GENOMIC DNA]</scope>
    <source>
        <strain evidence="9 10">NPDC049503</strain>
    </source>
</reference>
<dbReference type="Pfam" id="PF02687">
    <property type="entry name" value="FtsX"/>
    <property type="match status" value="1"/>
</dbReference>
<feature type="transmembrane region" description="Helical" evidence="7">
    <location>
        <begin position="723"/>
        <end position="748"/>
    </location>
</feature>
<feature type="transmembrane region" description="Helical" evidence="7">
    <location>
        <begin position="364"/>
        <end position="386"/>
    </location>
</feature>
<evidence type="ECO:0000256" key="2">
    <source>
        <dbReference type="ARBA" id="ARBA00022475"/>
    </source>
</evidence>
<dbReference type="InterPro" id="IPR050250">
    <property type="entry name" value="Macrolide_Exporter_MacB"/>
</dbReference>
<feature type="transmembrane region" description="Helical" evidence="7">
    <location>
        <begin position="407"/>
        <end position="426"/>
    </location>
</feature>
<feature type="transmembrane region" description="Helical" evidence="7">
    <location>
        <begin position="825"/>
        <end position="847"/>
    </location>
</feature>
<evidence type="ECO:0000259" key="8">
    <source>
        <dbReference type="Pfam" id="PF02687"/>
    </source>
</evidence>
<sequence length="859" mass="89324">MSSYRAALRIARRDALRARGRTALIMVMIGLPVLAITALLTLNATTDVTVREGLPAHLGAVAEARVVTHAERTPVRQTMHGDLMEPPDQGDGPPRPWTAGEVGALLGGRVIPHTVGQVEILLQDGYDRVDALGLDLRDPMTRGVRVLAEGRFPASAQEVAVTPALLDRGVRLGDVLRMTRQARPLRVVGVVEHPVRPGIQEIALLPGSVPQDGQNGRGAGWLADTPAPVTSADSRRLNAAGLTVMSRAVLEERTGDRSFWPYNGRGLVELAVGVVLVVTETVLLTGPAFAVGLRRRRRELAMIAVQGGSGAHLRAIVLAEGLVLGGAAAVLGTVLGVGAGPLALSVAARELDWHQGPFEVPWGPVLGVAVLGVLSGLVAAVVPAIQAARQRPALVLADREPGPRRRAGRLLPGLVLLALGLGGLAATLHRSVLAVVTASVLVVFGLVAVTPWLIGVTARLAHRLPLSWRLSVRDAARHRVRTASAVAAVMAATMGAVAVGIGYSSMATAGDAARVVEAPVGSVSISGHGADDQGWARLRTAVERAMPGVPLVPSLEVTDARGAALGMTAFPSPERCRRGCQVVAPDYSLPVGDERLLAFLQGRRDPRAAAALRAGKAVVFDGELVEDGMLNVSVMPWRAGPSGRRVALLRVPAVVAEGAGREQGGALLPASAVRDAGLRLAERRVFARHVPDSTERLERDLRAVHGSANLRLVPESRYDSLTVLSAGLVAALVVVLGGTLAATGLAVADMRRDLDTLSAVGAAPLTRRLVVSVQAGYVAGLGTVVGLAGGIVTGVALTWPLIAVMRPARGGRGLFDPGPTVIDVPWPYVAAIVAGLPVLAALVAGVFTRTRLVVARRLA</sequence>
<proteinExistence type="inferred from homology"/>
<gene>
    <name evidence="9" type="ORF">ACIBP5_26895</name>
</gene>
<dbReference type="PANTHER" id="PTHR30572:SF4">
    <property type="entry name" value="ABC TRANSPORTER PERMEASE YTRF"/>
    <property type="match status" value="1"/>
</dbReference>
<keyword evidence="5 7" id="KW-0472">Membrane</keyword>